<organism evidence="1">
    <name type="scientific">viral metagenome</name>
    <dbReference type="NCBI Taxonomy" id="1070528"/>
    <lineage>
        <taxon>unclassified sequences</taxon>
        <taxon>metagenomes</taxon>
        <taxon>organismal metagenomes</taxon>
    </lineage>
</organism>
<dbReference type="EMBL" id="MT141447">
    <property type="protein sequence ID" value="QJA61627.1"/>
    <property type="molecule type" value="Genomic_DNA"/>
</dbReference>
<gene>
    <name evidence="1" type="ORF">MM415B00913_0025</name>
</gene>
<reference evidence="1" key="1">
    <citation type="submission" date="2020-03" db="EMBL/GenBank/DDBJ databases">
        <title>The deep terrestrial virosphere.</title>
        <authorList>
            <person name="Holmfeldt K."/>
            <person name="Nilsson E."/>
            <person name="Simone D."/>
            <person name="Lopez-Fernandez M."/>
            <person name="Wu X."/>
            <person name="de Brujin I."/>
            <person name="Lundin D."/>
            <person name="Andersson A."/>
            <person name="Bertilsson S."/>
            <person name="Dopson M."/>
        </authorList>
    </citation>
    <scope>NUCLEOTIDE SEQUENCE</scope>
    <source>
        <strain evidence="1">MM415B00913</strain>
    </source>
</reference>
<dbReference type="Gene3D" id="3.40.50.300">
    <property type="entry name" value="P-loop containing nucleotide triphosphate hydrolases"/>
    <property type="match status" value="1"/>
</dbReference>
<dbReference type="Gene3D" id="3.30.420.280">
    <property type="match status" value="1"/>
</dbReference>
<accession>A0A6M3IX88</accession>
<sequence>MDNQELIKAYHEREKLVCASNPWYWLIKYCYTQDEHDEDNPYKLYPEYSYLKHVVRVWWYEKLLAIEKSRQLLGTWTIALLYLHDALFKIGRREFYQSKEFTAANNLLNRAKLTYNRLPKWMQRPKADMTEGRLLLYRDAGDRGLESDSEIMAVTMDSEALRSYTASGILADESAFQERAEQAYAACRPTVTGGGRYTALSTVNGRNFFWWLVTDAGANEEKNDRWKELQKGVHFWKNENNKFAVLRLHYTADEEKRKQEWIDREKPTVPVRRWNREMEISFESYEGQPVFGSYDSKIHFQKVNFSNLPLVYRVWDFGRRRPCCLWCAIQGIGPDDKVDRLIFLKELLGKEMLITEFAKKVLRRSKEWFPGAVFRDYGDTAGDHRNDTNQLSAINILKLQPYRILIRHKQISRDSSTDLVEQLLLQDETGMPRLIVSKECKMINEAMGGGYRYKESNTPNIVKPDILRDGLYEHYGDCVRIIAEHNFDRRLLMKSKHNNTTPIIYNGQESKSEKEEKKHSRFREVFFGR</sequence>
<protein>
    <submittedName>
        <fullName evidence="1">Putative terminase</fullName>
    </submittedName>
</protein>
<dbReference type="InterPro" id="IPR027417">
    <property type="entry name" value="P-loop_NTPase"/>
</dbReference>
<name>A0A6M3IX88_9ZZZZ</name>
<evidence type="ECO:0000313" key="1">
    <source>
        <dbReference type="EMBL" id="QJA61627.1"/>
    </source>
</evidence>
<dbReference type="AlphaFoldDB" id="A0A6M3IX88"/>
<proteinExistence type="predicted"/>